<organism evidence="2">
    <name type="scientific">Salmonella enterica subsp. salamae</name>
    <dbReference type="NCBI Taxonomy" id="59202"/>
    <lineage>
        <taxon>Bacteria</taxon>
        <taxon>Pseudomonadati</taxon>
        <taxon>Pseudomonadota</taxon>
        <taxon>Gammaproteobacteria</taxon>
        <taxon>Enterobacterales</taxon>
        <taxon>Enterobacteriaceae</taxon>
        <taxon>Salmonella</taxon>
    </lineage>
</organism>
<dbReference type="InterPro" id="IPR025391">
    <property type="entry name" value="DUF4123"/>
</dbReference>
<comment type="caution">
    <text evidence="2">The sequence shown here is derived from an EMBL/GenBank/DDBJ whole genome shotgun (WGS) entry which is preliminary data.</text>
</comment>
<evidence type="ECO:0000259" key="1">
    <source>
        <dbReference type="Pfam" id="PF13503"/>
    </source>
</evidence>
<sequence length="271" mass="32075">MEVVRYAIIDGAIESELLSFLQDINPPHCCLYSEPIQPDLVALAPYLVEVTPEVDVWLSVKDTPWGIYLTTHASMNTLRQHLRKYLQVLLPDETKPVLFRFYDPRNIWDFLSVLSEWETHLFFTDIQCIKSSYPCEKLISFSKLHEKYPSPCHRVQKVMRFSREQYGKFEVIFEKRYISELADYMFKNLHDIDRKELKIANDLFYYLRGIGIADRRSIEGISKLVVEKNIYEINDIPFSYRHILEFGDEPGSYRAEKLLMQVYGKIPRWGE</sequence>
<dbReference type="Pfam" id="PF13503">
    <property type="entry name" value="DUF4123"/>
    <property type="match status" value="1"/>
</dbReference>
<protein>
    <submittedName>
        <fullName evidence="2">DUF4123 domain-containing protein</fullName>
    </submittedName>
</protein>
<dbReference type="AlphaFoldDB" id="A0A5Y3V4E5"/>
<accession>A0A5Y3V4E5</accession>
<feature type="domain" description="DUF4123" evidence="1">
    <location>
        <begin position="6"/>
        <end position="120"/>
    </location>
</feature>
<reference evidence="2" key="1">
    <citation type="submission" date="2019-07" db="EMBL/GenBank/DDBJ databases">
        <authorList>
            <person name="Ashton P.M."/>
            <person name="Dallman T."/>
            <person name="Nair S."/>
            <person name="De Pinna E."/>
            <person name="Peters T."/>
            <person name="Grant K."/>
        </authorList>
    </citation>
    <scope>NUCLEOTIDE SEQUENCE [LARGE SCALE GENOMIC DNA]</scope>
    <source>
        <strain evidence="2">598112</strain>
    </source>
</reference>
<evidence type="ECO:0000313" key="2">
    <source>
        <dbReference type="EMBL" id="ECJ2328630.1"/>
    </source>
</evidence>
<dbReference type="Proteomes" id="UP000839824">
    <property type="component" value="Unassembled WGS sequence"/>
</dbReference>
<proteinExistence type="predicted"/>
<dbReference type="EMBL" id="AAIXRY010000052">
    <property type="protein sequence ID" value="ECJ2328630.1"/>
    <property type="molecule type" value="Genomic_DNA"/>
</dbReference>
<gene>
    <name evidence="2" type="ORF">FNJ06_24170</name>
</gene>
<name>A0A5Y3V4E5_SALER</name>